<evidence type="ECO:0000313" key="2">
    <source>
        <dbReference type="Proteomes" id="UP001595868"/>
    </source>
</evidence>
<comment type="caution">
    <text evidence="1">The sequence shown here is derived from an EMBL/GenBank/DDBJ whole genome shotgun (WGS) entry which is preliminary data.</text>
</comment>
<accession>A0ABV8KNN6</accession>
<keyword evidence="2" id="KW-1185">Reference proteome</keyword>
<protein>
    <submittedName>
        <fullName evidence="1">Uncharacterized protein</fullName>
    </submittedName>
</protein>
<gene>
    <name evidence="1" type="ORF">ACFOX0_16230</name>
</gene>
<dbReference type="RefSeq" id="WP_377546405.1">
    <property type="nucleotide sequence ID" value="NZ_JBHSBN010000010.1"/>
</dbReference>
<reference evidence="2" key="1">
    <citation type="journal article" date="2019" name="Int. J. Syst. Evol. Microbiol.">
        <title>The Global Catalogue of Microorganisms (GCM) 10K type strain sequencing project: providing services to taxonomists for standard genome sequencing and annotation.</title>
        <authorList>
            <consortium name="The Broad Institute Genomics Platform"/>
            <consortium name="The Broad Institute Genome Sequencing Center for Infectious Disease"/>
            <person name="Wu L."/>
            <person name="Ma J."/>
        </authorList>
    </citation>
    <scope>NUCLEOTIDE SEQUENCE [LARGE SCALE GENOMIC DNA]</scope>
    <source>
        <strain evidence="2">2902at01</strain>
    </source>
</reference>
<organism evidence="1 2">
    <name type="scientific">Micromonospora zhanjiangensis</name>
    <dbReference type="NCBI Taxonomy" id="1522057"/>
    <lineage>
        <taxon>Bacteria</taxon>
        <taxon>Bacillati</taxon>
        <taxon>Actinomycetota</taxon>
        <taxon>Actinomycetes</taxon>
        <taxon>Micromonosporales</taxon>
        <taxon>Micromonosporaceae</taxon>
        <taxon>Micromonospora</taxon>
    </lineage>
</organism>
<evidence type="ECO:0000313" key="1">
    <source>
        <dbReference type="EMBL" id="MFC4107465.1"/>
    </source>
</evidence>
<dbReference type="EMBL" id="JBHSBN010000010">
    <property type="protein sequence ID" value="MFC4107465.1"/>
    <property type="molecule type" value="Genomic_DNA"/>
</dbReference>
<dbReference type="Proteomes" id="UP001595868">
    <property type="component" value="Unassembled WGS sequence"/>
</dbReference>
<name>A0ABV8KNN6_9ACTN</name>
<proteinExistence type="predicted"/>
<sequence length="89" mass="10007">MSTPRWVLHLPTTLTSFEAAVDLVDHLRELLAHVPVLDFHGATLTEKDRVMVRHPVYCAGPLPERRSCGLRFEHAGPCLGTPELHPAYR</sequence>